<sequence>MISVVKKKNEIYSVDFVWEKDAHIRSFKMGLEKVFRGEYLESLLVPLSSQAVLLAGCGKEEELGLLQVKEILAAVSKRCKELHIREISLDPGCFVERLGEKAITAVVLGLGLGGYSYEYSKTEKQESADCNFQLEITEGFEDSLQEGLELLKGICFARNMVNTPGNHLRPMDFARKITDYVSDCGVETEMLVYGQLRALHMEALYGVGGSSEYPPCLLILRYKGDPGSKEIYGLIGKGITCDTGGYCLKESSSMAGIKGDMAGAAAVTAAVHAAAVRKLKVNITACLPLSENRISQSALLPGDVITGYSGKTIEVLNTDAEGRLVLSDAVSYGIRKEGITKVLDIATLTGAVGQMLGNTIGGTMSDDDSFYQLFERAQSWSAERYLRLPYGKEHEKMIDSDVADVKNVGGGCCGTITAGLFIRRFCEGKPWIHMDIAGTAWCGTPTYAFESKGATGAGVTTLYYLMKEAQAD</sequence>
<evidence type="ECO:0000256" key="1">
    <source>
        <dbReference type="ARBA" id="ARBA00009528"/>
    </source>
</evidence>
<evidence type="ECO:0000313" key="10">
    <source>
        <dbReference type="EMBL" id="ODM03469.1"/>
    </source>
</evidence>
<dbReference type="Gene3D" id="3.40.220.10">
    <property type="entry name" value="Leucine Aminopeptidase, subunit E, domain 1"/>
    <property type="match status" value="1"/>
</dbReference>
<dbReference type="PROSITE" id="PS00631">
    <property type="entry name" value="CYTOSOL_AP"/>
    <property type="match status" value="1"/>
</dbReference>
<dbReference type="GO" id="GO:0030145">
    <property type="term" value="F:manganese ion binding"/>
    <property type="evidence" value="ECO:0007669"/>
    <property type="project" value="InterPro"/>
</dbReference>
<dbReference type="Proteomes" id="UP000094067">
    <property type="component" value="Unassembled WGS sequence"/>
</dbReference>
<comment type="similarity">
    <text evidence="1">Belongs to the peptidase M17 family.</text>
</comment>
<evidence type="ECO:0000313" key="11">
    <source>
        <dbReference type="Proteomes" id="UP000094067"/>
    </source>
</evidence>
<dbReference type="SUPFAM" id="SSF53187">
    <property type="entry name" value="Zn-dependent exopeptidases"/>
    <property type="match status" value="1"/>
</dbReference>
<dbReference type="PRINTS" id="PR00481">
    <property type="entry name" value="LAMNOPPTDASE"/>
</dbReference>
<dbReference type="GO" id="GO:0006508">
    <property type="term" value="P:proteolysis"/>
    <property type="evidence" value="ECO:0007669"/>
    <property type="project" value="UniProtKB-KW"/>
</dbReference>
<keyword evidence="2 10" id="KW-0031">Aminopeptidase</keyword>
<dbReference type="Pfam" id="PF00883">
    <property type="entry name" value="Peptidase_M17"/>
    <property type="match status" value="1"/>
</dbReference>
<dbReference type="InterPro" id="IPR043472">
    <property type="entry name" value="Macro_dom-like"/>
</dbReference>
<dbReference type="AlphaFoldDB" id="A0A1E3A4C4"/>
<evidence type="ECO:0000256" key="6">
    <source>
        <dbReference type="ARBA" id="ARBA00049972"/>
    </source>
</evidence>
<evidence type="ECO:0000256" key="7">
    <source>
        <dbReference type="ARBA" id="ARBA00050021"/>
    </source>
</evidence>
<dbReference type="PANTHER" id="PTHR11963">
    <property type="entry name" value="LEUCINE AMINOPEPTIDASE-RELATED"/>
    <property type="match status" value="1"/>
</dbReference>
<dbReference type="SUPFAM" id="SSF52949">
    <property type="entry name" value="Macro domain-like"/>
    <property type="match status" value="1"/>
</dbReference>
<protein>
    <recommendedName>
        <fullName evidence="7">Probable cytosol aminopeptidase</fullName>
    </recommendedName>
    <alternativeName>
        <fullName evidence="8">Leucine aminopeptidase</fullName>
    </alternativeName>
    <alternativeName>
        <fullName evidence="5">Leucyl aminopeptidase</fullName>
    </alternativeName>
</protein>
<keyword evidence="3" id="KW-0645">Protease</keyword>
<evidence type="ECO:0000256" key="3">
    <source>
        <dbReference type="ARBA" id="ARBA00022670"/>
    </source>
</evidence>
<gene>
    <name evidence="10" type="primary">pepA_3</name>
    <name evidence="10" type="ORF">BEI61_04265</name>
</gene>
<dbReference type="Gene3D" id="3.40.630.10">
    <property type="entry name" value="Zn peptidases"/>
    <property type="match status" value="1"/>
</dbReference>
<evidence type="ECO:0000256" key="2">
    <source>
        <dbReference type="ARBA" id="ARBA00022438"/>
    </source>
</evidence>
<organism evidence="10 11">
    <name type="scientific">Eisenbergiella tayi</name>
    <dbReference type="NCBI Taxonomy" id="1432052"/>
    <lineage>
        <taxon>Bacteria</taxon>
        <taxon>Bacillati</taxon>
        <taxon>Bacillota</taxon>
        <taxon>Clostridia</taxon>
        <taxon>Lachnospirales</taxon>
        <taxon>Lachnospiraceae</taxon>
        <taxon>Eisenbergiella</taxon>
    </lineage>
</organism>
<name>A0A1E3A4C4_9FIRM</name>
<dbReference type="InterPro" id="IPR008283">
    <property type="entry name" value="Peptidase_M17_N"/>
</dbReference>
<dbReference type="EMBL" id="MCGH01000003">
    <property type="protein sequence ID" value="ODM03469.1"/>
    <property type="molecule type" value="Genomic_DNA"/>
</dbReference>
<keyword evidence="4 10" id="KW-0378">Hydrolase</keyword>
<accession>A0A1E3A4C4</accession>
<dbReference type="GO" id="GO:0070006">
    <property type="term" value="F:metalloaminopeptidase activity"/>
    <property type="evidence" value="ECO:0007669"/>
    <property type="project" value="InterPro"/>
</dbReference>
<dbReference type="Pfam" id="PF02789">
    <property type="entry name" value="Peptidase_M17_N"/>
    <property type="match status" value="1"/>
</dbReference>
<dbReference type="RefSeq" id="WP_069153926.1">
    <property type="nucleotide sequence ID" value="NZ_MCGH01000003.1"/>
</dbReference>
<dbReference type="CDD" id="cd00433">
    <property type="entry name" value="Peptidase_M17"/>
    <property type="match status" value="1"/>
</dbReference>
<evidence type="ECO:0000259" key="9">
    <source>
        <dbReference type="PROSITE" id="PS00631"/>
    </source>
</evidence>
<dbReference type="PANTHER" id="PTHR11963:SF23">
    <property type="entry name" value="CYTOSOL AMINOPEPTIDASE"/>
    <property type="match status" value="1"/>
</dbReference>
<evidence type="ECO:0000256" key="8">
    <source>
        <dbReference type="ARBA" id="ARBA00050061"/>
    </source>
</evidence>
<proteinExistence type="inferred from homology"/>
<evidence type="ECO:0000256" key="4">
    <source>
        <dbReference type="ARBA" id="ARBA00022801"/>
    </source>
</evidence>
<dbReference type="InterPro" id="IPR000819">
    <property type="entry name" value="Peptidase_M17_C"/>
</dbReference>
<comment type="function">
    <text evidence="6">Presumably involved in the processing and regular turnover of intracellular proteins. Catalyzes the removal of unsubstituted N-terminal amino acids from various peptides.</text>
</comment>
<dbReference type="InterPro" id="IPR011356">
    <property type="entry name" value="Leucine_aapep/pepB"/>
</dbReference>
<dbReference type="PATRIC" id="fig|1432052.4.peg.4730"/>
<reference evidence="10 11" key="1">
    <citation type="submission" date="2016-07" db="EMBL/GenBank/DDBJ databases">
        <title>Characterization of isolates of Eisenbergiella tayi derived from blood cultures, using whole genome sequencing.</title>
        <authorList>
            <person name="Burdz T."/>
            <person name="Wiebe D."/>
            <person name="Huynh C."/>
            <person name="Bernard K."/>
        </authorList>
    </citation>
    <scope>NUCLEOTIDE SEQUENCE [LARGE SCALE GENOMIC DNA]</scope>
    <source>
        <strain evidence="10 11">NML 110608</strain>
    </source>
</reference>
<feature type="domain" description="Cytosol aminopeptidase" evidence="9">
    <location>
        <begin position="317"/>
        <end position="324"/>
    </location>
</feature>
<evidence type="ECO:0000256" key="5">
    <source>
        <dbReference type="ARBA" id="ARBA00033172"/>
    </source>
</evidence>
<dbReference type="GO" id="GO:0005737">
    <property type="term" value="C:cytoplasm"/>
    <property type="evidence" value="ECO:0007669"/>
    <property type="project" value="InterPro"/>
</dbReference>
<comment type="caution">
    <text evidence="10">The sequence shown here is derived from an EMBL/GenBank/DDBJ whole genome shotgun (WGS) entry which is preliminary data.</text>
</comment>